<keyword evidence="4" id="KW-0560">Oxidoreductase</keyword>
<dbReference type="InParanoid" id="I7LVQ3"/>
<gene>
    <name evidence="9" type="ORF">TTHERM_00137740</name>
</gene>
<dbReference type="PRINTS" id="PR00385">
    <property type="entry name" value="P450"/>
</dbReference>
<keyword evidence="8" id="KW-1133">Transmembrane helix</keyword>
<evidence type="ECO:0000256" key="2">
    <source>
        <dbReference type="ARBA" id="ARBA00022617"/>
    </source>
</evidence>
<name>I7LVQ3_TETTS</name>
<dbReference type="PANTHER" id="PTHR24291">
    <property type="entry name" value="CYTOCHROME P450 FAMILY 4"/>
    <property type="match status" value="1"/>
</dbReference>
<dbReference type="OrthoDB" id="1470350at2759"/>
<dbReference type="Gene3D" id="1.10.630.10">
    <property type="entry name" value="Cytochrome P450"/>
    <property type="match status" value="1"/>
</dbReference>
<dbReference type="GO" id="GO:0020037">
    <property type="term" value="F:heme binding"/>
    <property type="evidence" value="ECO:0007669"/>
    <property type="project" value="InterPro"/>
</dbReference>
<dbReference type="PRINTS" id="PR00463">
    <property type="entry name" value="EP450I"/>
</dbReference>
<reference evidence="10" key="1">
    <citation type="journal article" date="2006" name="PLoS Biol.">
        <title>Macronuclear genome sequence of the ciliate Tetrahymena thermophila, a model eukaryote.</title>
        <authorList>
            <person name="Eisen J.A."/>
            <person name="Coyne R.S."/>
            <person name="Wu M."/>
            <person name="Wu D."/>
            <person name="Thiagarajan M."/>
            <person name="Wortman J.R."/>
            <person name="Badger J.H."/>
            <person name="Ren Q."/>
            <person name="Amedeo P."/>
            <person name="Jones K.M."/>
            <person name="Tallon L.J."/>
            <person name="Delcher A.L."/>
            <person name="Salzberg S.L."/>
            <person name="Silva J.C."/>
            <person name="Haas B.J."/>
            <person name="Majoros W.H."/>
            <person name="Farzad M."/>
            <person name="Carlton J.M."/>
            <person name="Smith R.K. Jr."/>
            <person name="Garg J."/>
            <person name="Pearlman R.E."/>
            <person name="Karrer K.M."/>
            <person name="Sun L."/>
            <person name="Manning G."/>
            <person name="Elde N.C."/>
            <person name="Turkewitz A.P."/>
            <person name="Asai D.J."/>
            <person name="Wilkes D.E."/>
            <person name="Wang Y."/>
            <person name="Cai H."/>
            <person name="Collins K."/>
            <person name="Stewart B.A."/>
            <person name="Lee S.R."/>
            <person name="Wilamowska K."/>
            <person name="Weinberg Z."/>
            <person name="Ruzzo W.L."/>
            <person name="Wloga D."/>
            <person name="Gaertig J."/>
            <person name="Frankel J."/>
            <person name="Tsao C.-C."/>
            <person name="Gorovsky M.A."/>
            <person name="Keeling P.J."/>
            <person name="Waller R.F."/>
            <person name="Patron N.J."/>
            <person name="Cherry J.M."/>
            <person name="Stover N.A."/>
            <person name="Krieger C.J."/>
            <person name="del Toro C."/>
            <person name="Ryder H.F."/>
            <person name="Williamson S.C."/>
            <person name="Barbeau R.A."/>
            <person name="Hamilton E.P."/>
            <person name="Orias E."/>
        </authorList>
    </citation>
    <scope>NUCLEOTIDE SEQUENCE [LARGE SCALE GENOMIC DNA]</scope>
    <source>
        <strain evidence="10">SB210</strain>
    </source>
</reference>
<keyword evidence="2 7" id="KW-0349">Heme</keyword>
<dbReference type="GO" id="GO:0004497">
    <property type="term" value="F:monooxygenase activity"/>
    <property type="evidence" value="ECO:0007669"/>
    <property type="project" value="UniProtKB-KW"/>
</dbReference>
<evidence type="ECO:0000256" key="8">
    <source>
        <dbReference type="SAM" id="Phobius"/>
    </source>
</evidence>
<keyword evidence="8" id="KW-0812">Transmembrane</keyword>
<evidence type="ECO:0000313" key="10">
    <source>
        <dbReference type="Proteomes" id="UP000009168"/>
    </source>
</evidence>
<keyword evidence="6 9" id="KW-0503">Monooxygenase</keyword>
<evidence type="ECO:0000313" key="9">
    <source>
        <dbReference type="EMBL" id="EAR99511.2"/>
    </source>
</evidence>
<accession>I7LVQ3</accession>
<dbReference type="InterPro" id="IPR002401">
    <property type="entry name" value="Cyt_P450_E_grp-I"/>
</dbReference>
<evidence type="ECO:0000256" key="6">
    <source>
        <dbReference type="ARBA" id="ARBA00023033"/>
    </source>
</evidence>
<keyword evidence="10" id="KW-1185">Reference proteome</keyword>
<dbReference type="InterPro" id="IPR050196">
    <property type="entry name" value="Cytochrome_P450_Monoox"/>
</dbReference>
<protein>
    <submittedName>
        <fullName evidence="9">Cytochrome P450 family monooxygenase</fullName>
    </submittedName>
</protein>
<keyword evidence="5 7" id="KW-0408">Iron</keyword>
<dbReference type="KEGG" id="tet:TTHERM_00137740"/>
<proteinExistence type="inferred from homology"/>
<dbReference type="GeneID" id="7843758"/>
<evidence type="ECO:0000256" key="1">
    <source>
        <dbReference type="ARBA" id="ARBA00010617"/>
    </source>
</evidence>
<comment type="cofactor">
    <cofactor evidence="7">
        <name>heme</name>
        <dbReference type="ChEBI" id="CHEBI:30413"/>
    </cofactor>
</comment>
<dbReference type="CDD" id="cd20621">
    <property type="entry name" value="CYP5011A1-like"/>
    <property type="match status" value="1"/>
</dbReference>
<dbReference type="PANTHER" id="PTHR24291:SF50">
    <property type="entry name" value="BIFUNCTIONAL ALBAFLAVENONE MONOOXYGENASE_TERPENE SYNTHASE"/>
    <property type="match status" value="1"/>
</dbReference>
<feature type="transmembrane region" description="Helical" evidence="8">
    <location>
        <begin position="6"/>
        <end position="24"/>
    </location>
</feature>
<comment type="similarity">
    <text evidence="1">Belongs to the cytochrome P450 family.</text>
</comment>
<evidence type="ECO:0000256" key="4">
    <source>
        <dbReference type="ARBA" id="ARBA00023002"/>
    </source>
</evidence>
<sequence length="506" mass="58745">MGLILQIIIFILTIISLLALYLVYKFYVKPKILMGFYEKQGVKNLCFYPFIGKYSFVSRDIMLKGDGFYSIKDFLAQNPGCKYSMTNLAEFVCIQLYDPDIIKEFYNCKHIVKHKFGVEIFQEFMNGIVFAEGEEHTRKRKIISQAFHYQLLQSMISPLSEIYDEFIDKVKDKKVDDCISMFQDISGESVLRLFFSKSFKDYKYRNKTMTETLSDLINCAGQMAKSTEYAFLGKGALRFGKLSTLQKTTKDIKKIFKEVITNRIDSTNLDDLKHKQRKDMIDYLIENQGIDKIESENKITIETIIEEFITFYVAGLDTTGHTLGMAMYYLSVYPECTKKLSEEIKATIKSQADLTSENIKNMKYLQAFVNEVLRHYTIADQLFMRTATQDIQLGNLKIKKGTVLNVGNLENHFDPKYFKDPHQFNPQRWLDGSLDKLPPYIFNPFSAGKNNCIGQHFAQINIKIGLIKFIQSFDFEIDPNYKLILTFQFLIEPVQPIALTFKSKKL</sequence>
<dbReference type="InterPro" id="IPR036396">
    <property type="entry name" value="Cyt_P450_sf"/>
</dbReference>
<keyword evidence="3 7" id="KW-0479">Metal-binding</keyword>
<feature type="binding site" description="axial binding residue" evidence="7">
    <location>
        <position position="452"/>
    </location>
    <ligand>
        <name>heme</name>
        <dbReference type="ChEBI" id="CHEBI:30413"/>
    </ligand>
    <ligandPart>
        <name>Fe</name>
        <dbReference type="ChEBI" id="CHEBI:18248"/>
    </ligandPart>
</feature>
<dbReference type="EMBL" id="GG662639">
    <property type="protein sequence ID" value="EAR99511.2"/>
    <property type="molecule type" value="Genomic_DNA"/>
</dbReference>
<dbReference type="STRING" id="312017.I7LVQ3"/>
<dbReference type="RefSeq" id="XP_001019756.2">
    <property type="nucleotide sequence ID" value="XM_001019756.2"/>
</dbReference>
<dbReference type="Proteomes" id="UP000009168">
    <property type="component" value="Unassembled WGS sequence"/>
</dbReference>
<dbReference type="GO" id="GO:0016705">
    <property type="term" value="F:oxidoreductase activity, acting on paired donors, with incorporation or reduction of molecular oxygen"/>
    <property type="evidence" value="ECO:0007669"/>
    <property type="project" value="InterPro"/>
</dbReference>
<dbReference type="Pfam" id="PF00067">
    <property type="entry name" value="p450"/>
    <property type="match status" value="1"/>
</dbReference>
<dbReference type="GO" id="GO:0005506">
    <property type="term" value="F:iron ion binding"/>
    <property type="evidence" value="ECO:0007669"/>
    <property type="project" value="InterPro"/>
</dbReference>
<dbReference type="AlphaFoldDB" id="I7LVQ3"/>
<evidence type="ECO:0000256" key="3">
    <source>
        <dbReference type="ARBA" id="ARBA00022723"/>
    </source>
</evidence>
<evidence type="ECO:0000256" key="7">
    <source>
        <dbReference type="PIRSR" id="PIRSR602401-1"/>
    </source>
</evidence>
<keyword evidence="8" id="KW-0472">Membrane</keyword>
<dbReference type="InterPro" id="IPR001128">
    <property type="entry name" value="Cyt_P450"/>
</dbReference>
<dbReference type="SUPFAM" id="SSF48264">
    <property type="entry name" value="Cytochrome P450"/>
    <property type="match status" value="1"/>
</dbReference>
<organism evidence="9 10">
    <name type="scientific">Tetrahymena thermophila (strain SB210)</name>
    <dbReference type="NCBI Taxonomy" id="312017"/>
    <lineage>
        <taxon>Eukaryota</taxon>
        <taxon>Sar</taxon>
        <taxon>Alveolata</taxon>
        <taxon>Ciliophora</taxon>
        <taxon>Intramacronucleata</taxon>
        <taxon>Oligohymenophorea</taxon>
        <taxon>Hymenostomatida</taxon>
        <taxon>Tetrahymenina</taxon>
        <taxon>Tetrahymenidae</taxon>
        <taxon>Tetrahymena</taxon>
    </lineage>
</organism>
<evidence type="ECO:0000256" key="5">
    <source>
        <dbReference type="ARBA" id="ARBA00023004"/>
    </source>
</evidence>